<dbReference type="EMBL" id="JAAAMQ010000032">
    <property type="protein sequence ID" value="NBA12503.1"/>
    <property type="molecule type" value="Genomic_DNA"/>
</dbReference>
<organism evidence="2 3">
    <name type="scientific">Weissella confusa</name>
    <name type="common">Lactobacillus confusus</name>
    <dbReference type="NCBI Taxonomy" id="1583"/>
    <lineage>
        <taxon>Bacteria</taxon>
        <taxon>Bacillati</taxon>
        <taxon>Bacillota</taxon>
        <taxon>Bacilli</taxon>
        <taxon>Lactobacillales</taxon>
        <taxon>Lactobacillaceae</taxon>
        <taxon>Weissella</taxon>
    </lineage>
</organism>
<gene>
    <name evidence="2" type="ORF">GTU77_09855</name>
</gene>
<accession>A0AAJ2Z0U9</accession>
<name>A0AAJ2Z0U9_WEICO</name>
<dbReference type="Pfam" id="PF01541">
    <property type="entry name" value="GIY-YIG"/>
    <property type="match status" value="1"/>
</dbReference>
<feature type="domain" description="GIY-YIG" evidence="1">
    <location>
        <begin position="39"/>
        <end position="73"/>
    </location>
</feature>
<evidence type="ECO:0000313" key="3">
    <source>
        <dbReference type="Proteomes" id="UP000719917"/>
    </source>
</evidence>
<proteinExistence type="predicted"/>
<sequence length="105" mass="12175">MNLGQNKLVIQNIPYSEKGLKSLERISPANRQVILDRNTVYIVNEQSGKQYKVYVGETNNIQKRTLQHLKDKDDVLQQIKDGYLYVIGDSECSYARFTDRFFSAL</sequence>
<dbReference type="RefSeq" id="WP_161691630.1">
    <property type="nucleotide sequence ID" value="NZ_JAAAMQ010000032.1"/>
</dbReference>
<evidence type="ECO:0000259" key="1">
    <source>
        <dbReference type="Pfam" id="PF01541"/>
    </source>
</evidence>
<dbReference type="AlphaFoldDB" id="A0AAJ2Z0U9"/>
<dbReference type="Proteomes" id="UP000719917">
    <property type="component" value="Unassembled WGS sequence"/>
</dbReference>
<protein>
    <submittedName>
        <fullName evidence="2">GIY-YIG nuclease family protein</fullName>
    </submittedName>
</protein>
<reference evidence="2" key="1">
    <citation type="submission" date="2020-01" db="EMBL/GenBank/DDBJ databases">
        <title>First Reported Case and Whole Genome of Weissella confusa in an Equid.</title>
        <authorList>
            <person name="Little S.V."/>
            <person name="Lawhon S.D."/>
        </authorList>
    </citation>
    <scope>NUCLEOTIDE SEQUENCE</scope>
    <source>
        <strain evidence="2">718955</strain>
    </source>
</reference>
<dbReference type="InterPro" id="IPR000305">
    <property type="entry name" value="GIY-YIG_endonuc"/>
</dbReference>
<comment type="caution">
    <text evidence="2">The sequence shown here is derived from an EMBL/GenBank/DDBJ whole genome shotgun (WGS) entry which is preliminary data.</text>
</comment>
<evidence type="ECO:0000313" key="2">
    <source>
        <dbReference type="EMBL" id="NBA12503.1"/>
    </source>
</evidence>